<dbReference type="Gene3D" id="3.90.120.10">
    <property type="entry name" value="DNA Methylase, subunit A, domain 2"/>
    <property type="match status" value="1"/>
</dbReference>
<dbReference type="GO" id="GO:0032259">
    <property type="term" value="P:methylation"/>
    <property type="evidence" value="ECO:0007669"/>
    <property type="project" value="UniProtKB-KW"/>
</dbReference>
<dbReference type="InterPro" id="IPR018117">
    <property type="entry name" value="C5_DNA_meth_AS"/>
</dbReference>
<comment type="caution">
    <text evidence="9">The sequence shown here is derived from an EMBL/GenBank/DDBJ whole genome shotgun (WGS) entry which is preliminary data.</text>
</comment>
<keyword evidence="4" id="KW-0680">Restriction system</keyword>
<dbReference type="PANTHER" id="PTHR46098:SF1">
    <property type="entry name" value="TRNA (CYTOSINE(38)-C(5))-METHYLTRANSFERASE"/>
    <property type="match status" value="1"/>
</dbReference>
<evidence type="ECO:0000256" key="7">
    <source>
        <dbReference type="RuleBase" id="RU000416"/>
    </source>
</evidence>
<evidence type="ECO:0000256" key="2">
    <source>
        <dbReference type="ARBA" id="ARBA00022679"/>
    </source>
</evidence>
<dbReference type="PANTHER" id="PTHR46098">
    <property type="entry name" value="TRNA (CYTOSINE(38)-C(5))-METHYLTRANSFERASE"/>
    <property type="match status" value="1"/>
</dbReference>
<evidence type="ECO:0000256" key="5">
    <source>
        <dbReference type="ARBA" id="ARBA00047422"/>
    </source>
</evidence>
<dbReference type="PRINTS" id="PR00105">
    <property type="entry name" value="C5METTRFRASE"/>
</dbReference>
<dbReference type="PROSITE" id="PS00094">
    <property type="entry name" value="C5_MTASE_1"/>
    <property type="match status" value="1"/>
</dbReference>
<dbReference type="InterPro" id="IPR029063">
    <property type="entry name" value="SAM-dependent_MTases_sf"/>
</dbReference>
<dbReference type="InterPro" id="IPR001525">
    <property type="entry name" value="C5_MeTfrase"/>
</dbReference>
<evidence type="ECO:0000256" key="3">
    <source>
        <dbReference type="ARBA" id="ARBA00022691"/>
    </source>
</evidence>
<dbReference type="EMBL" id="WOEY01000158">
    <property type="protein sequence ID" value="NPT47165.1"/>
    <property type="molecule type" value="Genomic_DNA"/>
</dbReference>
<dbReference type="Proteomes" id="UP000652198">
    <property type="component" value="Unassembled WGS sequence"/>
</dbReference>
<gene>
    <name evidence="9" type="primary">dcm</name>
    <name evidence="9" type="ORF">GNZ12_38925</name>
</gene>
<dbReference type="EC" id="2.1.1.37" evidence="8"/>
<dbReference type="GO" id="GO:0003886">
    <property type="term" value="F:DNA (cytosine-5-)-methyltransferase activity"/>
    <property type="evidence" value="ECO:0007669"/>
    <property type="project" value="UniProtKB-EC"/>
</dbReference>
<reference evidence="9 10" key="1">
    <citation type="submission" date="2019-11" db="EMBL/GenBank/DDBJ databases">
        <title>Metabolism of dissolved organic matter in forest soils.</title>
        <authorList>
            <person name="Cyle K.T."/>
            <person name="Wilhelm R.C."/>
            <person name="Martinez C.E."/>
        </authorList>
    </citation>
    <scope>NUCLEOTIDE SEQUENCE [LARGE SCALE GENOMIC DNA]</scope>
    <source>
        <strain evidence="9 10">1N</strain>
    </source>
</reference>
<keyword evidence="10" id="KW-1185">Reference proteome</keyword>
<keyword evidence="2 6" id="KW-0808">Transferase</keyword>
<dbReference type="NCBIfam" id="TIGR00675">
    <property type="entry name" value="dcm"/>
    <property type="match status" value="1"/>
</dbReference>
<comment type="similarity">
    <text evidence="6 7">Belongs to the class I-like SAM-binding methyltransferase superfamily. C5-methyltransferase family.</text>
</comment>
<evidence type="ECO:0000256" key="6">
    <source>
        <dbReference type="PROSITE-ProRule" id="PRU01016"/>
    </source>
</evidence>
<organism evidence="9 10">
    <name type="scientific">Paraburkholderia solitsugae</name>
    <dbReference type="NCBI Taxonomy" id="2675748"/>
    <lineage>
        <taxon>Bacteria</taxon>
        <taxon>Pseudomonadati</taxon>
        <taxon>Pseudomonadota</taxon>
        <taxon>Betaproteobacteria</taxon>
        <taxon>Burkholderiales</taxon>
        <taxon>Burkholderiaceae</taxon>
        <taxon>Paraburkholderia</taxon>
    </lineage>
</organism>
<evidence type="ECO:0000313" key="9">
    <source>
        <dbReference type="EMBL" id="NPT47165.1"/>
    </source>
</evidence>
<accession>A0ABX2C2A5</accession>
<protein>
    <recommendedName>
        <fullName evidence="8">Cytosine-specific methyltransferase</fullName>
        <ecNumber evidence="8">2.1.1.37</ecNumber>
    </recommendedName>
</protein>
<name>A0ABX2C2A5_9BURK</name>
<dbReference type="Pfam" id="PF00145">
    <property type="entry name" value="DNA_methylase"/>
    <property type="match status" value="1"/>
</dbReference>
<evidence type="ECO:0000256" key="4">
    <source>
        <dbReference type="ARBA" id="ARBA00022747"/>
    </source>
</evidence>
<dbReference type="InterPro" id="IPR050750">
    <property type="entry name" value="C5-MTase"/>
</dbReference>
<dbReference type="PROSITE" id="PS51679">
    <property type="entry name" value="SAM_MT_C5"/>
    <property type="match status" value="1"/>
</dbReference>
<keyword evidence="1 6" id="KW-0489">Methyltransferase</keyword>
<evidence type="ECO:0000313" key="10">
    <source>
        <dbReference type="Proteomes" id="UP000652198"/>
    </source>
</evidence>
<sequence>MSVQGSQKQNELNVVELFAGVGGFRLGLEAVHGRPYTVTLSNQFEPSKKKQHASEIYTAHWPYDVHINEDIAKLLESSTGQQAIRDAKPDLVVGGFPCQDYSVARPLSQSRGLEGRKGVLFWSITKLLEQRSADGEPVPYLILENVDRLLSSPAPSRGRDFAVVLSALHSLGYAVEWRVINASDYGYPQRRRRVFIVAYHTTTALHGRVKAAANRQNGEWHSEGVLNAALPNVLCSELDGYAPALTVQADPFNEQLSYRQLSNGKSRFANSGFMCEGHVWTCAARVEDIEDFTQFTGSTAPLTLGDVIDKTGLVPTDFYVKPESEPAWRAAKGAKTIAREKNGFAYDYSEGSMAFPDPLSKPARTIITSEGGTTPSRTKHCVREKSGLLRRLTPEELEELMGFPRGFTDFPRVSATTRAMLMGNALVVGIVTRIGTALYKAVQD</sequence>
<keyword evidence="3 6" id="KW-0949">S-adenosyl-L-methionine</keyword>
<dbReference type="RefSeq" id="WP_172317660.1">
    <property type="nucleotide sequence ID" value="NZ_WOEY01000158.1"/>
</dbReference>
<dbReference type="Gene3D" id="3.40.50.150">
    <property type="entry name" value="Vaccinia Virus protein VP39"/>
    <property type="match status" value="1"/>
</dbReference>
<comment type="catalytic activity">
    <reaction evidence="5 8">
        <text>a 2'-deoxycytidine in DNA + S-adenosyl-L-methionine = a 5-methyl-2'-deoxycytidine in DNA + S-adenosyl-L-homocysteine + H(+)</text>
        <dbReference type="Rhea" id="RHEA:13681"/>
        <dbReference type="Rhea" id="RHEA-COMP:11369"/>
        <dbReference type="Rhea" id="RHEA-COMP:11370"/>
        <dbReference type="ChEBI" id="CHEBI:15378"/>
        <dbReference type="ChEBI" id="CHEBI:57856"/>
        <dbReference type="ChEBI" id="CHEBI:59789"/>
        <dbReference type="ChEBI" id="CHEBI:85452"/>
        <dbReference type="ChEBI" id="CHEBI:85454"/>
        <dbReference type="EC" id="2.1.1.37"/>
    </reaction>
</comment>
<feature type="active site" evidence="6">
    <location>
        <position position="98"/>
    </location>
</feature>
<evidence type="ECO:0000256" key="8">
    <source>
        <dbReference type="RuleBase" id="RU000417"/>
    </source>
</evidence>
<evidence type="ECO:0000256" key="1">
    <source>
        <dbReference type="ARBA" id="ARBA00022603"/>
    </source>
</evidence>
<proteinExistence type="inferred from homology"/>
<dbReference type="SUPFAM" id="SSF53335">
    <property type="entry name" value="S-adenosyl-L-methionine-dependent methyltransferases"/>
    <property type="match status" value="1"/>
</dbReference>